<evidence type="ECO:0000259" key="1">
    <source>
        <dbReference type="SMART" id="SM00867"/>
    </source>
</evidence>
<evidence type="ECO:0000313" key="3">
    <source>
        <dbReference type="Proteomes" id="UP001589605"/>
    </source>
</evidence>
<dbReference type="Gene3D" id="2.40.128.110">
    <property type="entry name" value="Lipid/polyisoprenoid-binding, YceI-like"/>
    <property type="match status" value="1"/>
</dbReference>
<dbReference type="PROSITE" id="PS51257">
    <property type="entry name" value="PROKAR_LIPOPROTEIN"/>
    <property type="match status" value="1"/>
</dbReference>
<dbReference type="RefSeq" id="WP_382382210.1">
    <property type="nucleotide sequence ID" value="NZ_JBHMEZ010000003.1"/>
</dbReference>
<gene>
    <name evidence="2" type="ORF">ACFFVB_08100</name>
</gene>
<evidence type="ECO:0000313" key="2">
    <source>
        <dbReference type="EMBL" id="MFB9053043.1"/>
    </source>
</evidence>
<organism evidence="2 3">
    <name type="scientific">Formosa undariae</name>
    <dbReference type="NCBI Taxonomy" id="1325436"/>
    <lineage>
        <taxon>Bacteria</taxon>
        <taxon>Pseudomonadati</taxon>
        <taxon>Bacteroidota</taxon>
        <taxon>Flavobacteriia</taxon>
        <taxon>Flavobacteriales</taxon>
        <taxon>Flavobacteriaceae</taxon>
        <taxon>Formosa</taxon>
    </lineage>
</organism>
<dbReference type="EMBL" id="JBHMEZ010000003">
    <property type="protein sequence ID" value="MFB9053043.1"/>
    <property type="molecule type" value="Genomic_DNA"/>
</dbReference>
<dbReference type="InterPro" id="IPR007372">
    <property type="entry name" value="Lipid/polyisoprenoid-bd_YceI"/>
</dbReference>
<proteinExistence type="predicted"/>
<sequence length="223" mass="23916">MKNKFLTLICVLSIGIASTSCKDKGKEIDAKAAEPVAESAQASETFNVDTANSTIEWKGFKPTGTHFGTVTIESGELTTDNNNIQSGSILINMKSIVALDVDGDKKDNLEAHLKGTVEGKEGDFFNVNEFPTAGFEITSVSKNDTGKTMLSGNLTMLGIKKNVSFPVTVSVSGNALSIVSETFEIDRTVWGINYGSKSVFDNLGDKFINDEIELTIKVNATKS</sequence>
<feature type="domain" description="Lipid/polyisoprenoid-binding YceI-like" evidence="1">
    <location>
        <begin position="45"/>
        <end position="221"/>
    </location>
</feature>
<protein>
    <submittedName>
        <fullName evidence="2">YceI family protein</fullName>
    </submittedName>
</protein>
<dbReference type="InterPro" id="IPR036761">
    <property type="entry name" value="TTHA0802/YceI-like_sf"/>
</dbReference>
<keyword evidence="3" id="KW-1185">Reference proteome</keyword>
<dbReference type="PANTHER" id="PTHR34406">
    <property type="entry name" value="PROTEIN YCEI"/>
    <property type="match status" value="1"/>
</dbReference>
<comment type="caution">
    <text evidence="2">The sequence shown here is derived from an EMBL/GenBank/DDBJ whole genome shotgun (WGS) entry which is preliminary data.</text>
</comment>
<accession>A0ABV5F0S0</accession>
<name>A0ABV5F0S0_9FLAO</name>
<reference evidence="2 3" key="1">
    <citation type="submission" date="2024-09" db="EMBL/GenBank/DDBJ databases">
        <authorList>
            <person name="Sun Q."/>
            <person name="Mori K."/>
        </authorList>
    </citation>
    <scope>NUCLEOTIDE SEQUENCE [LARGE SCALE GENOMIC DNA]</scope>
    <source>
        <strain evidence="2 3">CECT 8286</strain>
    </source>
</reference>
<dbReference type="Proteomes" id="UP001589605">
    <property type="component" value="Unassembled WGS sequence"/>
</dbReference>
<dbReference type="SUPFAM" id="SSF101874">
    <property type="entry name" value="YceI-like"/>
    <property type="match status" value="1"/>
</dbReference>
<dbReference type="SMART" id="SM00867">
    <property type="entry name" value="YceI"/>
    <property type="match status" value="1"/>
</dbReference>
<dbReference type="Pfam" id="PF04264">
    <property type="entry name" value="YceI"/>
    <property type="match status" value="1"/>
</dbReference>
<dbReference type="PANTHER" id="PTHR34406:SF1">
    <property type="entry name" value="PROTEIN YCEI"/>
    <property type="match status" value="1"/>
</dbReference>